<gene>
    <name evidence="5" type="primary">abc-f</name>
    <name evidence="5" type="ORF">IAA61_05510</name>
</gene>
<evidence type="ECO:0000259" key="4">
    <source>
        <dbReference type="PROSITE" id="PS50893"/>
    </source>
</evidence>
<reference evidence="5" key="2">
    <citation type="journal article" date="2021" name="PeerJ">
        <title>Extensive microbial diversity within the chicken gut microbiome revealed by metagenomics and culture.</title>
        <authorList>
            <person name="Gilroy R."/>
            <person name="Ravi A."/>
            <person name="Getino M."/>
            <person name="Pursley I."/>
            <person name="Horton D.L."/>
            <person name="Alikhan N.F."/>
            <person name="Baker D."/>
            <person name="Gharbi K."/>
            <person name="Hall N."/>
            <person name="Watson M."/>
            <person name="Adriaenssens E.M."/>
            <person name="Foster-Nyarko E."/>
            <person name="Jarju S."/>
            <person name="Secka A."/>
            <person name="Antonio M."/>
            <person name="Oren A."/>
            <person name="Chaudhuri R.R."/>
            <person name="La Ragione R."/>
            <person name="Hildebrand F."/>
            <person name="Pallen M.J."/>
        </authorList>
    </citation>
    <scope>NUCLEOTIDE SEQUENCE</scope>
    <source>
        <strain evidence="5">USAMLcec3-3695</strain>
    </source>
</reference>
<dbReference type="PANTHER" id="PTHR42855">
    <property type="entry name" value="ABC TRANSPORTER ATP-BINDING SUBUNIT"/>
    <property type="match status" value="1"/>
</dbReference>
<evidence type="ECO:0000256" key="1">
    <source>
        <dbReference type="ARBA" id="ARBA00022741"/>
    </source>
</evidence>
<dbReference type="SMART" id="SM00382">
    <property type="entry name" value="AAA"/>
    <property type="match status" value="2"/>
</dbReference>
<dbReference type="GO" id="GO:0016887">
    <property type="term" value="F:ATP hydrolysis activity"/>
    <property type="evidence" value="ECO:0007669"/>
    <property type="project" value="InterPro"/>
</dbReference>
<dbReference type="GO" id="GO:0005524">
    <property type="term" value="F:ATP binding"/>
    <property type="evidence" value="ECO:0007669"/>
    <property type="project" value="UniProtKB-KW"/>
</dbReference>
<dbReference type="Gene3D" id="3.40.50.300">
    <property type="entry name" value="P-loop containing nucleotide triphosphate hydrolases"/>
    <property type="match status" value="2"/>
</dbReference>
<evidence type="ECO:0000313" key="5">
    <source>
        <dbReference type="EMBL" id="HIU57252.1"/>
    </source>
</evidence>
<evidence type="ECO:0000256" key="3">
    <source>
        <dbReference type="SAM" id="Coils"/>
    </source>
</evidence>
<feature type="coiled-coil region" evidence="3">
    <location>
        <begin position="201"/>
        <end position="228"/>
    </location>
</feature>
<name>A0A9D1MC12_9FIRM</name>
<dbReference type="InterPro" id="IPR027417">
    <property type="entry name" value="P-loop_NTPase"/>
</dbReference>
<dbReference type="Proteomes" id="UP000824109">
    <property type="component" value="Unassembled WGS sequence"/>
</dbReference>
<keyword evidence="1" id="KW-0547">Nucleotide-binding</keyword>
<proteinExistence type="predicted"/>
<protein>
    <submittedName>
        <fullName evidence="5">ABC-F type ribosomal protection protein</fullName>
    </submittedName>
</protein>
<dbReference type="EMBL" id="DVNB01000055">
    <property type="protein sequence ID" value="HIU57252.1"/>
    <property type="molecule type" value="Genomic_DNA"/>
</dbReference>
<dbReference type="AlphaFoldDB" id="A0A9D1MC12"/>
<accession>A0A9D1MC12</accession>
<dbReference type="InterPro" id="IPR003593">
    <property type="entry name" value="AAA+_ATPase"/>
</dbReference>
<organism evidence="5 6">
    <name type="scientific">Candidatus Ornithomonoglobus merdipullorum</name>
    <dbReference type="NCBI Taxonomy" id="2840895"/>
    <lineage>
        <taxon>Bacteria</taxon>
        <taxon>Bacillati</taxon>
        <taxon>Bacillota</taxon>
        <taxon>Clostridia</taxon>
        <taxon>Candidatus Ornithomonoglobus</taxon>
    </lineage>
</organism>
<dbReference type="PANTHER" id="PTHR42855:SF2">
    <property type="entry name" value="DRUG RESISTANCE ABC TRANSPORTER,ATP-BINDING PROTEIN"/>
    <property type="match status" value="1"/>
</dbReference>
<feature type="domain" description="ABC transporter" evidence="4">
    <location>
        <begin position="4"/>
        <end position="212"/>
    </location>
</feature>
<dbReference type="NCBIfam" id="NF000355">
    <property type="entry name" value="ribo_prot_ABC_F"/>
    <property type="match status" value="1"/>
</dbReference>
<feature type="domain" description="ABC transporter" evidence="4">
    <location>
        <begin position="304"/>
        <end position="486"/>
    </location>
</feature>
<dbReference type="InterPro" id="IPR051309">
    <property type="entry name" value="ABCF_ATPase"/>
</dbReference>
<keyword evidence="3" id="KW-0175">Coiled coil</keyword>
<dbReference type="InterPro" id="IPR003439">
    <property type="entry name" value="ABC_transporter-like_ATP-bd"/>
</dbReference>
<reference evidence="5" key="1">
    <citation type="submission" date="2020-10" db="EMBL/GenBank/DDBJ databases">
        <authorList>
            <person name="Gilroy R."/>
        </authorList>
    </citation>
    <scope>NUCLEOTIDE SEQUENCE</scope>
    <source>
        <strain evidence="5">USAMLcec3-3695</strain>
    </source>
</reference>
<keyword evidence="2" id="KW-0067">ATP-binding</keyword>
<dbReference type="SUPFAM" id="SSF52540">
    <property type="entry name" value="P-loop containing nucleoside triphosphate hydrolases"/>
    <property type="match status" value="2"/>
</dbReference>
<dbReference type="PROSITE" id="PS50893">
    <property type="entry name" value="ABC_TRANSPORTER_2"/>
    <property type="match status" value="2"/>
</dbReference>
<dbReference type="CDD" id="cd03221">
    <property type="entry name" value="ABCF_EF-3"/>
    <property type="match status" value="2"/>
</dbReference>
<dbReference type="Pfam" id="PF00005">
    <property type="entry name" value="ABC_tran"/>
    <property type="match status" value="2"/>
</dbReference>
<evidence type="ECO:0000256" key="2">
    <source>
        <dbReference type="ARBA" id="ARBA00022840"/>
    </source>
</evidence>
<evidence type="ECO:0000313" key="6">
    <source>
        <dbReference type="Proteomes" id="UP000824109"/>
    </source>
</evidence>
<sequence length="486" mass="55280">MSLINVKNLTFSYEGSFDNIFENVSFCIDTDYKLGFIGRNGRGKTTFLKLLLGEYQYSGKIESSVEFEYFPYRVNDEEFAIDLAYEKNPQLEYWQLARELNLLDIPEDVLYRPFKTLSPGERVKVMTAIMFTKENKFMLIDEPTNHLDSDGRSLLSKYLNSKKGFILVSHDRDLINGCADHILSINRTDIEVMRGNFSTWEENYERRREFELSKNEQLQKDIDRLQTAAKRTGLWSGKTEASKFGSGPVDRGFIGHKSAKMMKRAKSIEQRRSAAIKEKSSLLKNIERTDPLKLSPLSSPGTLLELKNVSIFIGNNKICGPVSFALKDGERLILSGKNGSGKSSILKLILGTEFDFIGTLYRKSGLKISYVPQDTSELNGNMSDYAANRGIDESKLKTILRKLGFERVQFEKDMSALSEGQKKKVLIAASLCESAHIYIWDEPMNYVDVISRMQIEELIKRYSPTMLLVEHDAAFRRAIGAEIAAL</sequence>
<comment type="caution">
    <text evidence="5">The sequence shown here is derived from an EMBL/GenBank/DDBJ whole genome shotgun (WGS) entry which is preliminary data.</text>
</comment>